<reference evidence="3" key="1">
    <citation type="journal article" date="2012" name="BMC Genomics">
        <title>Genome sequence of the necrotrophic fungus Penicillium digitatum, the main postharvest pathogen of citrus.</title>
        <authorList>
            <person name="Marcet-Houben M."/>
            <person name="Ballester A.-R."/>
            <person name="de la Fuente B."/>
            <person name="Harries E."/>
            <person name="Marcos J.F."/>
            <person name="Gonzalez-Candelas L."/>
            <person name="Gabaldon T."/>
        </authorList>
    </citation>
    <scope>NUCLEOTIDE SEQUENCE [LARGE SCALE GENOMIC DNA]</scope>
    <source>
        <strain evidence="3">PHI26 / CECT 20796</strain>
    </source>
</reference>
<keyword evidence="1" id="KW-0812">Transmembrane</keyword>
<evidence type="ECO:0000313" key="3">
    <source>
        <dbReference type="Proteomes" id="UP000009882"/>
    </source>
</evidence>
<keyword evidence="3" id="KW-1185">Reference proteome</keyword>
<evidence type="ECO:0000313" key="2">
    <source>
        <dbReference type="EMBL" id="EKV10844.1"/>
    </source>
</evidence>
<feature type="transmembrane region" description="Helical" evidence="1">
    <location>
        <begin position="46"/>
        <end position="67"/>
    </location>
</feature>
<comment type="caution">
    <text evidence="2">The sequence shown here is derived from an EMBL/GenBank/DDBJ whole genome shotgun (WGS) entry which is preliminary data.</text>
</comment>
<evidence type="ECO:0000256" key="1">
    <source>
        <dbReference type="SAM" id="Phobius"/>
    </source>
</evidence>
<dbReference type="InParanoid" id="K9FNS1"/>
<organism evidence="2 3">
    <name type="scientific">Penicillium digitatum (strain PHI26 / CECT 20796)</name>
    <name type="common">Green mold</name>
    <dbReference type="NCBI Taxonomy" id="1170229"/>
    <lineage>
        <taxon>Eukaryota</taxon>
        <taxon>Fungi</taxon>
        <taxon>Dikarya</taxon>
        <taxon>Ascomycota</taxon>
        <taxon>Pezizomycotina</taxon>
        <taxon>Eurotiomycetes</taxon>
        <taxon>Eurotiomycetidae</taxon>
        <taxon>Eurotiales</taxon>
        <taxon>Aspergillaceae</taxon>
        <taxon>Penicillium</taxon>
    </lineage>
</organism>
<proteinExistence type="predicted"/>
<gene>
    <name evidence="2" type="ORF">PDIG_53320</name>
</gene>
<keyword evidence="1" id="KW-0472">Membrane</keyword>
<sequence>MSSYILLALQLAVVSLLVTFWRAFTPNSWSNRVISYVLNVRSTLSYIKSTLLTFILVSMERLLIWWYSIYSTDGATSIPTCPYRFSDGGESLKFLEGEKISRQ</sequence>
<accession>K9FNS1</accession>
<dbReference type="EMBL" id="AKCT01000216">
    <property type="protein sequence ID" value="EKV10844.1"/>
    <property type="molecule type" value="Genomic_DNA"/>
</dbReference>
<dbReference type="AlphaFoldDB" id="K9FNS1"/>
<name>K9FNS1_PEND2</name>
<dbReference type="OrthoDB" id="2789670at2759"/>
<dbReference type="STRING" id="1170229.K9FNS1"/>
<protein>
    <submittedName>
        <fullName evidence="2">Cytochrome P450 oxidoreductase, putative</fullName>
    </submittedName>
</protein>
<dbReference type="HOGENOM" id="CLU_2264621_0_0_1"/>
<dbReference type="Proteomes" id="UP000009882">
    <property type="component" value="Unassembled WGS sequence"/>
</dbReference>
<keyword evidence="1" id="KW-1133">Transmembrane helix</keyword>